<dbReference type="EMBL" id="RJOE01000003">
    <property type="protein sequence ID" value="RSJ08788.1"/>
    <property type="molecule type" value="Genomic_DNA"/>
</dbReference>
<dbReference type="Proteomes" id="UP000274376">
    <property type="component" value="Unassembled WGS sequence"/>
</dbReference>
<feature type="transmembrane region" description="Helical" evidence="1">
    <location>
        <begin position="223"/>
        <end position="246"/>
    </location>
</feature>
<feature type="transmembrane region" description="Helical" evidence="1">
    <location>
        <begin position="266"/>
        <end position="283"/>
    </location>
</feature>
<comment type="caution">
    <text evidence="2">The sequence shown here is derived from an EMBL/GenBank/DDBJ whole genome shotgun (WGS) entry which is preliminary data.</text>
</comment>
<dbReference type="EMBL" id="RJNS01000004">
    <property type="protein sequence ID" value="RSI81282.1"/>
    <property type="molecule type" value="Genomic_DNA"/>
</dbReference>
<dbReference type="OrthoDB" id="2329888at2"/>
<sequence>MLPYLGVFFASSSLIALSEKIKKNQRLFFVILALALPCMLAGFRADHIGTDTEVYLMPTINAATSSHSFSEYLNTSWYRIWRFLSVKDFERGFTLVVYITTKLLGAFWTKSILEMLMIAPTYLAIKKYGKYPAWLGMMVFYLTTYNSTLNMMRQSIAVAFTLLGILYFIERNKKGFVTCLLVGCSFHTSGVVLLLIAAMFYFIKPKQQLDTLFSRRVELQKVALILVLGIASLFSLGLVSSILKIIGLGSYVNYFGGTFHFVQNQFLNRFPIMLFILISWNKWNEGESYARFFIAMFILEVLCLQLISVNVYSGRIAYFFSSVNVLAYPSLCYCRPQKGRRFLMISALLAYLLLYWWFYYGIKGIDATIPYVMI</sequence>
<dbReference type="Pfam" id="PF14897">
    <property type="entry name" value="EpsG"/>
    <property type="match status" value="1"/>
</dbReference>
<evidence type="ECO:0008006" key="6">
    <source>
        <dbReference type="Google" id="ProtNLM"/>
    </source>
</evidence>
<dbReference type="InterPro" id="IPR049458">
    <property type="entry name" value="EpsG-like"/>
</dbReference>
<feature type="transmembrane region" description="Helical" evidence="1">
    <location>
        <begin position="289"/>
        <end position="312"/>
    </location>
</feature>
<name>A0A428CQH0_STRMT</name>
<accession>A0A428CQH0</accession>
<evidence type="ECO:0000313" key="5">
    <source>
        <dbReference type="Proteomes" id="UP000278970"/>
    </source>
</evidence>
<reference evidence="4 5" key="1">
    <citation type="submission" date="2018-11" db="EMBL/GenBank/DDBJ databases">
        <title>Species Designations Belie Phenotypic and Genotypic Heterogeneity in Oral Streptococci.</title>
        <authorList>
            <person name="Velsko I."/>
        </authorList>
    </citation>
    <scope>NUCLEOTIDE SEQUENCE [LARGE SCALE GENOMIC DNA]</scope>
    <source>
        <strain evidence="2 5">BCA11</strain>
        <strain evidence="3 4">BCC36</strain>
    </source>
</reference>
<protein>
    <recommendedName>
        <fullName evidence="6">EpsG family protein</fullName>
    </recommendedName>
</protein>
<organism evidence="2 5">
    <name type="scientific">Streptococcus mitis</name>
    <dbReference type="NCBI Taxonomy" id="28037"/>
    <lineage>
        <taxon>Bacteria</taxon>
        <taxon>Bacillati</taxon>
        <taxon>Bacillota</taxon>
        <taxon>Bacilli</taxon>
        <taxon>Lactobacillales</taxon>
        <taxon>Streptococcaceae</taxon>
        <taxon>Streptococcus</taxon>
        <taxon>Streptococcus mitis group</taxon>
    </lineage>
</organism>
<keyword evidence="1" id="KW-0812">Transmembrane</keyword>
<feature type="transmembrane region" description="Helical" evidence="1">
    <location>
        <begin position="151"/>
        <end position="169"/>
    </location>
</feature>
<evidence type="ECO:0000313" key="4">
    <source>
        <dbReference type="Proteomes" id="UP000274376"/>
    </source>
</evidence>
<keyword evidence="1" id="KW-1133">Transmembrane helix</keyword>
<feature type="transmembrane region" description="Helical" evidence="1">
    <location>
        <begin position="176"/>
        <end position="203"/>
    </location>
</feature>
<keyword evidence="1" id="KW-0472">Membrane</keyword>
<evidence type="ECO:0000313" key="2">
    <source>
        <dbReference type="EMBL" id="RSI81282.1"/>
    </source>
</evidence>
<evidence type="ECO:0000313" key="3">
    <source>
        <dbReference type="EMBL" id="RSJ08788.1"/>
    </source>
</evidence>
<dbReference type="RefSeq" id="WP_125424861.1">
    <property type="nucleotide sequence ID" value="NZ_RJNS01000004.1"/>
</dbReference>
<gene>
    <name evidence="3" type="ORF">D8839_02315</name>
    <name evidence="2" type="ORF">D8854_07605</name>
</gene>
<feature type="transmembrane region" description="Helical" evidence="1">
    <location>
        <begin position="342"/>
        <end position="362"/>
    </location>
</feature>
<dbReference type="AlphaFoldDB" id="A0A428CQH0"/>
<evidence type="ECO:0000256" key="1">
    <source>
        <dbReference type="SAM" id="Phobius"/>
    </source>
</evidence>
<dbReference type="Proteomes" id="UP000278970">
    <property type="component" value="Unassembled WGS sequence"/>
</dbReference>
<feature type="transmembrane region" description="Helical" evidence="1">
    <location>
        <begin position="27"/>
        <end position="45"/>
    </location>
</feature>
<proteinExistence type="predicted"/>